<evidence type="ECO:0000313" key="7">
    <source>
        <dbReference type="EnsemblMetazoa" id="Aqu2.1.24961_001"/>
    </source>
</evidence>
<evidence type="ECO:0000256" key="4">
    <source>
        <dbReference type="ARBA" id="ARBA00023069"/>
    </source>
</evidence>
<evidence type="ECO:0000256" key="2">
    <source>
        <dbReference type="ARBA" id="ARBA00022574"/>
    </source>
</evidence>
<dbReference type="GO" id="GO:0005930">
    <property type="term" value="C:axoneme"/>
    <property type="evidence" value="ECO:0007669"/>
    <property type="project" value="TreeGrafter"/>
</dbReference>
<evidence type="ECO:0000256" key="5">
    <source>
        <dbReference type="ARBA" id="ARBA00023273"/>
    </source>
</evidence>
<evidence type="ECO:0000259" key="6">
    <source>
        <dbReference type="Pfam" id="PF24762"/>
    </source>
</evidence>
<dbReference type="GO" id="GO:0030992">
    <property type="term" value="C:intraciliary transport particle B"/>
    <property type="evidence" value="ECO:0007669"/>
    <property type="project" value="TreeGrafter"/>
</dbReference>
<dbReference type="EnsemblMetazoa" id="Aqu2.1.24961_001">
    <property type="protein sequence ID" value="Aqu2.1.24961_001"/>
    <property type="gene ID" value="Aqu2.1.24961"/>
</dbReference>
<keyword evidence="2" id="KW-0853">WD repeat</keyword>
<dbReference type="OrthoDB" id="2186662at2759"/>
<reference evidence="7" key="1">
    <citation type="submission" date="2017-05" db="UniProtKB">
        <authorList>
            <consortium name="EnsemblMetazoa"/>
        </authorList>
    </citation>
    <scope>IDENTIFICATION</scope>
</reference>
<evidence type="ECO:0000256" key="3">
    <source>
        <dbReference type="ARBA" id="ARBA00022737"/>
    </source>
</evidence>
<dbReference type="STRING" id="400682.A0A1X7UB13"/>
<dbReference type="GO" id="GO:0042073">
    <property type="term" value="P:intraciliary transport"/>
    <property type="evidence" value="ECO:0007669"/>
    <property type="project" value="TreeGrafter"/>
</dbReference>
<keyword evidence="3" id="KW-0677">Repeat</keyword>
<accession>A0A1X7UB13</accession>
<dbReference type="AlphaFoldDB" id="A0A1X7UB13"/>
<keyword evidence="5" id="KW-0966">Cell projection</keyword>
<evidence type="ECO:0000256" key="1">
    <source>
        <dbReference type="ARBA" id="ARBA00004138"/>
    </source>
</evidence>
<dbReference type="Gene3D" id="1.25.40.10">
    <property type="entry name" value="Tetratricopeptide repeat domain"/>
    <property type="match status" value="1"/>
</dbReference>
<sequence length="365" mass="41594">MPPHILKEVNQAVAVALDGKGEKQDNQLTCGDSAVKLLSKFGLLEAAVDYATENYSFDFAFEIAKAALKSKVPEIHLKYAIYLEDEGKYSEAELAFIRAGKPKEAVLMYVHQQDWDAAQHVAEEHSPESVPDVLIGQARVAFQKKDYQKAESYLLRADRPDLVDAEMWNDALRIIKEYLPHKAVGLESMAFIFYNRFLDLSEAIEEGSLDMIDNSDFVDTDIPFEVPLPEQPFMTEDKREEIKEWVLALSMDRQVEQTLPLDDERQTYVASLTSPHTGVTFITLHCKQLFYVCKLSEVQETMYMCVGYPVLKQKVEFKRGGRCANKGDWTKFVMNTKASQNEECLDVVHFITKWCGQPLNPAHTF</sequence>
<dbReference type="InParanoid" id="A0A1X7UB13"/>
<name>A0A1X7UB13_AMPQE</name>
<dbReference type="InterPro" id="IPR056168">
    <property type="entry name" value="TPR_IF140/IFT172/WDR19"/>
</dbReference>
<protein>
    <recommendedName>
        <fullName evidence="6">IF140/IFT172/WDR19 TPR domain-containing protein</fullName>
    </recommendedName>
</protein>
<dbReference type="FunFam" id="1.25.40.470:FF:000012">
    <property type="entry name" value="intraflagellar transport protein 172 homolog"/>
    <property type="match status" value="1"/>
</dbReference>
<proteinExistence type="predicted"/>
<dbReference type="PANTHER" id="PTHR15722:SF2">
    <property type="entry name" value="INTRAFLAGELLAR TRANSPORT PROTEIN 172 HOMOLOG"/>
    <property type="match status" value="1"/>
</dbReference>
<dbReference type="GO" id="GO:0036064">
    <property type="term" value="C:ciliary basal body"/>
    <property type="evidence" value="ECO:0007669"/>
    <property type="project" value="TreeGrafter"/>
</dbReference>
<comment type="subcellular location">
    <subcellularLocation>
        <location evidence="1">Cell projection</location>
        <location evidence="1">Cilium</location>
    </subcellularLocation>
</comment>
<dbReference type="SUPFAM" id="SSF48452">
    <property type="entry name" value="TPR-like"/>
    <property type="match status" value="1"/>
</dbReference>
<dbReference type="PANTHER" id="PTHR15722">
    <property type="entry name" value="IFT140/172-RELATED"/>
    <property type="match status" value="1"/>
</dbReference>
<dbReference type="InterPro" id="IPR011990">
    <property type="entry name" value="TPR-like_helical_dom_sf"/>
</dbReference>
<dbReference type="Pfam" id="PF24762">
    <property type="entry name" value="TPR_IF140-IFT172"/>
    <property type="match status" value="1"/>
</dbReference>
<organism evidence="7">
    <name type="scientific">Amphimedon queenslandica</name>
    <name type="common">Sponge</name>
    <dbReference type="NCBI Taxonomy" id="400682"/>
    <lineage>
        <taxon>Eukaryota</taxon>
        <taxon>Metazoa</taxon>
        <taxon>Porifera</taxon>
        <taxon>Demospongiae</taxon>
        <taxon>Heteroscleromorpha</taxon>
        <taxon>Haplosclerida</taxon>
        <taxon>Niphatidae</taxon>
        <taxon>Amphimedon</taxon>
    </lineage>
</organism>
<keyword evidence="4" id="KW-0969">Cilium</keyword>
<feature type="domain" description="IF140/IFT172/WDR19 TPR" evidence="6">
    <location>
        <begin position="29"/>
        <end position="151"/>
    </location>
</feature>